<evidence type="ECO:0000256" key="4">
    <source>
        <dbReference type="ARBA" id="ARBA00023125"/>
    </source>
</evidence>
<dbReference type="PROSITE" id="PS00463">
    <property type="entry name" value="ZN2_CY6_FUNGAL_1"/>
    <property type="match status" value="1"/>
</dbReference>
<dbReference type="GeneID" id="8291978"/>
<comment type="subcellular location">
    <subcellularLocation>
        <location evidence="1">Nucleus</location>
    </subcellularLocation>
</comment>
<evidence type="ECO:0000313" key="8">
    <source>
        <dbReference type="EMBL" id="CAR23384.1"/>
    </source>
</evidence>
<reference evidence="8 9" key="1">
    <citation type="journal article" date="2009" name="Genome Res.">
        <title>Comparative genomics of protoploid Saccharomycetaceae.</title>
        <authorList>
            <consortium name="The Genolevures Consortium"/>
            <person name="Souciet J.-L."/>
            <person name="Dujon B."/>
            <person name="Gaillardin C."/>
            <person name="Johnston M."/>
            <person name="Baret P.V."/>
            <person name="Cliften P."/>
            <person name="Sherman D.J."/>
            <person name="Weissenbach J."/>
            <person name="Westhof E."/>
            <person name="Wincker P."/>
            <person name="Jubin C."/>
            <person name="Poulain J."/>
            <person name="Barbe V."/>
            <person name="Segurens B."/>
            <person name="Artiguenave F."/>
            <person name="Anthouard V."/>
            <person name="Vacherie B."/>
            <person name="Val M.-E."/>
            <person name="Fulton R.S."/>
            <person name="Minx P."/>
            <person name="Wilson R."/>
            <person name="Durrens P."/>
            <person name="Jean G."/>
            <person name="Marck C."/>
            <person name="Martin T."/>
            <person name="Nikolski M."/>
            <person name="Rolland T."/>
            <person name="Seret M.-L."/>
            <person name="Casaregola S."/>
            <person name="Despons L."/>
            <person name="Fairhead C."/>
            <person name="Fischer G."/>
            <person name="Lafontaine I."/>
            <person name="Leh V."/>
            <person name="Lemaire M."/>
            <person name="de Montigny J."/>
            <person name="Neuveglise C."/>
            <person name="Thierry A."/>
            <person name="Blanc-Lenfle I."/>
            <person name="Bleykasten C."/>
            <person name="Diffels J."/>
            <person name="Fritsch E."/>
            <person name="Frangeul L."/>
            <person name="Goeffon A."/>
            <person name="Jauniaux N."/>
            <person name="Kachouri-Lafond R."/>
            <person name="Payen C."/>
            <person name="Potier S."/>
            <person name="Pribylova L."/>
            <person name="Ozanne C."/>
            <person name="Richard G.-F."/>
            <person name="Sacerdot C."/>
            <person name="Straub M.-L."/>
            <person name="Talla E."/>
        </authorList>
    </citation>
    <scope>NUCLEOTIDE SEQUENCE [LARGE SCALE GENOMIC DNA]</scope>
    <source>
        <strain evidence="9">ATCC 56472 / CBS 6340 / NRRL Y-8284</strain>
    </source>
</reference>
<keyword evidence="2" id="KW-0479">Metal-binding</keyword>
<dbReference type="Pfam" id="PF04082">
    <property type="entry name" value="Fungal_trans"/>
    <property type="match status" value="1"/>
</dbReference>
<feature type="domain" description="Zn(2)-C6 fungal-type" evidence="7">
    <location>
        <begin position="22"/>
        <end position="51"/>
    </location>
</feature>
<dbReference type="InParanoid" id="C5DHX3"/>
<dbReference type="SUPFAM" id="SSF57701">
    <property type="entry name" value="Zn2/Cys6 DNA-binding domain"/>
    <property type="match status" value="1"/>
</dbReference>
<dbReference type="Gene3D" id="4.10.240.10">
    <property type="entry name" value="Zn(2)-C6 fungal-type DNA-binding domain"/>
    <property type="match status" value="1"/>
</dbReference>
<dbReference type="InterPro" id="IPR007219">
    <property type="entry name" value="XnlR_reg_dom"/>
</dbReference>
<dbReference type="OrthoDB" id="3364175at2759"/>
<dbReference type="PANTHER" id="PTHR46910:SF3">
    <property type="entry name" value="HALOTOLERANCE PROTEIN 9-RELATED"/>
    <property type="match status" value="1"/>
</dbReference>
<dbReference type="SMART" id="SM00906">
    <property type="entry name" value="Fungal_trans"/>
    <property type="match status" value="1"/>
</dbReference>
<dbReference type="InterPro" id="IPR001138">
    <property type="entry name" value="Zn2Cys6_DnaBD"/>
</dbReference>
<dbReference type="Pfam" id="PF00172">
    <property type="entry name" value="Zn_clus"/>
    <property type="match status" value="1"/>
</dbReference>
<evidence type="ECO:0000256" key="5">
    <source>
        <dbReference type="ARBA" id="ARBA00023242"/>
    </source>
</evidence>
<organism evidence="8 9">
    <name type="scientific">Lachancea thermotolerans (strain ATCC 56472 / CBS 6340 / NRRL Y-8284)</name>
    <name type="common">Yeast</name>
    <name type="synonym">Kluyveromyces thermotolerans</name>
    <dbReference type="NCBI Taxonomy" id="559295"/>
    <lineage>
        <taxon>Eukaryota</taxon>
        <taxon>Fungi</taxon>
        <taxon>Dikarya</taxon>
        <taxon>Ascomycota</taxon>
        <taxon>Saccharomycotina</taxon>
        <taxon>Saccharomycetes</taxon>
        <taxon>Saccharomycetales</taxon>
        <taxon>Saccharomycetaceae</taxon>
        <taxon>Lachancea</taxon>
    </lineage>
</organism>
<dbReference type="eggNOG" id="ENOG502QV4Q">
    <property type="taxonomic scope" value="Eukaryota"/>
</dbReference>
<name>C5DHX3_LACTC</name>
<dbReference type="RefSeq" id="XP_002553821.1">
    <property type="nucleotide sequence ID" value="XM_002553775.1"/>
</dbReference>
<dbReference type="GO" id="GO:0008270">
    <property type="term" value="F:zinc ion binding"/>
    <property type="evidence" value="ECO:0007669"/>
    <property type="project" value="InterPro"/>
</dbReference>
<evidence type="ECO:0000256" key="1">
    <source>
        <dbReference type="ARBA" id="ARBA00004123"/>
    </source>
</evidence>
<keyword evidence="5" id="KW-0539">Nucleus</keyword>
<keyword evidence="4" id="KW-0238">DNA-binding</keyword>
<evidence type="ECO:0000256" key="2">
    <source>
        <dbReference type="ARBA" id="ARBA00022723"/>
    </source>
</evidence>
<dbReference type="CDD" id="cd00067">
    <property type="entry name" value="GAL4"/>
    <property type="match status" value="1"/>
</dbReference>
<evidence type="ECO:0000256" key="3">
    <source>
        <dbReference type="ARBA" id="ARBA00022833"/>
    </source>
</evidence>
<dbReference type="GO" id="GO:0006351">
    <property type="term" value="P:DNA-templated transcription"/>
    <property type="evidence" value="ECO:0007669"/>
    <property type="project" value="InterPro"/>
</dbReference>
<dbReference type="GO" id="GO:0045944">
    <property type="term" value="P:positive regulation of transcription by RNA polymerase II"/>
    <property type="evidence" value="ECO:0007669"/>
    <property type="project" value="UniProtKB-ARBA"/>
</dbReference>
<dbReference type="GO" id="GO:0000981">
    <property type="term" value="F:DNA-binding transcription factor activity, RNA polymerase II-specific"/>
    <property type="evidence" value="ECO:0007669"/>
    <property type="project" value="InterPro"/>
</dbReference>
<keyword evidence="3" id="KW-0862">Zinc</keyword>
<protein>
    <submittedName>
        <fullName evidence="8">KLTH0E07854p</fullName>
    </submittedName>
</protein>
<dbReference type="EMBL" id="CU928169">
    <property type="protein sequence ID" value="CAR23384.1"/>
    <property type="molecule type" value="Genomic_DNA"/>
</dbReference>
<dbReference type="HOGENOM" id="CLU_304446_0_0_1"/>
<proteinExistence type="predicted"/>
<feature type="region of interest" description="Disordered" evidence="6">
    <location>
        <begin position="870"/>
        <end position="891"/>
    </location>
</feature>
<accession>C5DHX3</accession>
<dbReference type="STRING" id="559295.C5DHX3"/>
<keyword evidence="9" id="KW-1185">Reference proteome</keyword>
<dbReference type="FunCoup" id="C5DHX3">
    <property type="interactions" value="4187"/>
</dbReference>
<dbReference type="InterPro" id="IPR050987">
    <property type="entry name" value="AtrR-like"/>
</dbReference>
<dbReference type="PROSITE" id="PS50048">
    <property type="entry name" value="ZN2_CY6_FUNGAL_2"/>
    <property type="match status" value="1"/>
</dbReference>
<evidence type="ECO:0000259" key="7">
    <source>
        <dbReference type="PROSITE" id="PS50048"/>
    </source>
</evidence>
<dbReference type="GO" id="GO:0003677">
    <property type="term" value="F:DNA binding"/>
    <property type="evidence" value="ECO:0007669"/>
    <property type="project" value="UniProtKB-KW"/>
</dbReference>
<evidence type="ECO:0000313" key="9">
    <source>
        <dbReference type="Proteomes" id="UP000002036"/>
    </source>
</evidence>
<dbReference type="CDD" id="cd12148">
    <property type="entry name" value="fungal_TF_MHR"/>
    <property type="match status" value="1"/>
</dbReference>
<dbReference type="KEGG" id="lth:KLTH0E07854g"/>
<dbReference type="GO" id="GO:0005634">
    <property type="term" value="C:nucleus"/>
    <property type="evidence" value="ECO:0007669"/>
    <property type="project" value="UniProtKB-SubCell"/>
</dbReference>
<sequence>MPETEILASGVIKKKRSKVSRACNNCRRRKIKCTGANPCLNCQTYKCECTYNLQSPPTIGTGDFSLNTRGVPLKTAASGISAPKPTIAAKAPVGFIPCDSVPPVCTSSSSLDADSTSVPQAKIFAGLPNGLYEDDSEILKQLSRLSEALKALKCMPPSARMTGAIQNIQDQIDDIQTSWRPAVRMNATNSVSEATTSLETRLMINKYTDNVSLTRFSTIQPSPVLSQSNFLNQQPVVDDTFGLYSPGLLLSVRGIGYLFKNFFNPGAKMAREYKTTLYMMLRFFDTCFYHLDLAAKSWLSPIETYYELISKPFNSKAQSIKDLIDEIPGSLIAKSKEAFPEFPQPSNIDEKLPMFHWLIRLSETVSFEPNPEYFGSANQSCDPPSIENYLRCTEILFILTFEYLHTTIHTPFGDLDFLESLLILMKHQYWVGEYHFFFQIISMAVGYAQNLGIHRWEFYVGIDEELAERRRSMWWKCYCWDKNYAIRTGKQAVINDNSVNCLLPRFFRNLGFLDKDDFLKRVTLLKGTIGGSVLDIAEYFATAISILMGDFFSNVLYNNVYTDFRNQAKPPSFREKLMFDLIEDVRKFIERFEASQQHAQGLSEYITKCETSNDLPSSDMFSCDRNVSYKAAAIVVYSHFVLSVCLVSVEHLFARLKTGNFPVRISEALGKNRGRVSTSWRFVMTMMSRSSIHLMWRIMIPGSILFLTVLSDLFTQCNGRVIEDVILVLRVSRNFDSVGPTDDCCNDMINKSRIIRQLMKCRTFFLIMVRISLQLFMRTSHISVVDMLNLIAQQDITLVATAEAILNGTNKNFKQCFLAMERSSVHLNIERSLEQEQALINSQSAANLEIGDQFPAPKVEDFGPSFSTLKSRESEGNERVPGSTVKQGTFAPSSPTMNFNLGSLDDFLNYGEDDLYNKLWSDINTEFPDFLQQDSMQQ</sequence>
<gene>
    <name evidence="8" type="ordered locus">KLTH0E07854g</name>
</gene>
<dbReference type="AlphaFoldDB" id="C5DHX3"/>
<evidence type="ECO:0000256" key="6">
    <source>
        <dbReference type="SAM" id="MobiDB-lite"/>
    </source>
</evidence>
<dbReference type="SMART" id="SM00066">
    <property type="entry name" value="GAL4"/>
    <property type="match status" value="1"/>
</dbReference>
<dbReference type="OMA" id="HRWEFYV"/>
<dbReference type="InterPro" id="IPR036864">
    <property type="entry name" value="Zn2-C6_fun-type_DNA-bd_sf"/>
</dbReference>
<dbReference type="Proteomes" id="UP000002036">
    <property type="component" value="Chromosome E"/>
</dbReference>
<dbReference type="PANTHER" id="PTHR46910">
    <property type="entry name" value="TRANSCRIPTION FACTOR PDR1"/>
    <property type="match status" value="1"/>
</dbReference>